<feature type="compositionally biased region" description="Basic residues" evidence="1">
    <location>
        <begin position="118"/>
        <end position="133"/>
    </location>
</feature>
<reference evidence="3" key="1">
    <citation type="submission" date="2020-01" db="EMBL/GenBank/DDBJ databases">
        <authorList>
            <person name="Mishra B."/>
        </authorList>
    </citation>
    <scope>NUCLEOTIDE SEQUENCE [LARGE SCALE GENOMIC DNA]</scope>
</reference>
<evidence type="ECO:0000313" key="3">
    <source>
        <dbReference type="EMBL" id="CAA7041388.1"/>
    </source>
</evidence>
<feature type="domain" description="Arabidopsis retrotransposon Orf1 C-terminal" evidence="2">
    <location>
        <begin position="4"/>
        <end position="63"/>
    </location>
</feature>
<dbReference type="EMBL" id="CACVBM020001243">
    <property type="protein sequence ID" value="CAA7041388.1"/>
    <property type="molecule type" value="Genomic_DNA"/>
</dbReference>
<feature type="region of interest" description="Disordered" evidence="1">
    <location>
        <begin position="75"/>
        <end position="184"/>
    </location>
</feature>
<accession>A0A6D2JN60</accession>
<dbReference type="AlphaFoldDB" id="A0A6D2JN60"/>
<protein>
    <recommendedName>
        <fullName evidence="2">Arabidopsis retrotransposon Orf1 C-terminal domain-containing protein</fullName>
    </recommendedName>
</protein>
<proteinExistence type="predicted"/>
<evidence type="ECO:0000313" key="4">
    <source>
        <dbReference type="Proteomes" id="UP000467841"/>
    </source>
</evidence>
<evidence type="ECO:0000256" key="1">
    <source>
        <dbReference type="SAM" id="MobiDB-lite"/>
    </source>
</evidence>
<gene>
    <name evidence="3" type="ORF">MERR_LOCUS28623</name>
</gene>
<name>A0A6D2JN60_9BRAS</name>
<evidence type="ECO:0000259" key="2">
    <source>
        <dbReference type="Pfam" id="PF03078"/>
    </source>
</evidence>
<feature type="compositionally biased region" description="Basic and acidic residues" evidence="1">
    <location>
        <begin position="107"/>
        <end position="117"/>
    </location>
</feature>
<dbReference type="InterPro" id="IPR004312">
    <property type="entry name" value="ATHILA_Orf1_C"/>
</dbReference>
<dbReference type="Proteomes" id="UP000467841">
    <property type="component" value="Unassembled WGS sequence"/>
</dbReference>
<keyword evidence="4" id="KW-1185">Reference proteome</keyword>
<sequence length="203" mass="22923">MQTDELDHFHFPEYITTARQSAGLKAAHEDISLLQRCNKTQDKIANKLKKNVRKMADQIRVMHDKLICVASASGGVQRTAVGARPADRSEDEPDHDTTVGRPPPPDQPRHSSFEPRQQRKTRHREHHTARPSHARADADLPLRRCSSVSRPTAPTDRHTPPTRAPPDQYVPFSTDRAAPSTIPPYTQDIMQDELDAIIHGRHH</sequence>
<comment type="caution">
    <text evidence="3">The sequence shown here is derived from an EMBL/GenBank/DDBJ whole genome shotgun (WGS) entry which is preliminary data.</text>
</comment>
<dbReference type="Pfam" id="PF03078">
    <property type="entry name" value="ATHILA"/>
    <property type="match status" value="1"/>
</dbReference>
<organism evidence="3 4">
    <name type="scientific">Microthlaspi erraticum</name>
    <dbReference type="NCBI Taxonomy" id="1685480"/>
    <lineage>
        <taxon>Eukaryota</taxon>
        <taxon>Viridiplantae</taxon>
        <taxon>Streptophyta</taxon>
        <taxon>Embryophyta</taxon>
        <taxon>Tracheophyta</taxon>
        <taxon>Spermatophyta</taxon>
        <taxon>Magnoliopsida</taxon>
        <taxon>eudicotyledons</taxon>
        <taxon>Gunneridae</taxon>
        <taxon>Pentapetalae</taxon>
        <taxon>rosids</taxon>
        <taxon>malvids</taxon>
        <taxon>Brassicales</taxon>
        <taxon>Brassicaceae</taxon>
        <taxon>Coluteocarpeae</taxon>
        <taxon>Microthlaspi</taxon>
    </lineage>
</organism>